<dbReference type="PANTHER" id="PTHR13887">
    <property type="entry name" value="GLUTATHIONE S-TRANSFERASE KAPPA"/>
    <property type="match status" value="1"/>
</dbReference>
<dbReference type="Proteomes" id="UP000652430">
    <property type="component" value="Unassembled WGS sequence"/>
</dbReference>
<feature type="domain" description="Thioredoxin" evidence="5">
    <location>
        <begin position="50"/>
        <end position="239"/>
    </location>
</feature>
<dbReference type="PANTHER" id="PTHR13887:SF14">
    <property type="entry name" value="DISULFIDE BOND FORMATION PROTEIN D"/>
    <property type="match status" value="1"/>
</dbReference>
<gene>
    <name evidence="6" type="ORF">GCM10008023_15700</name>
</gene>
<dbReference type="Gene3D" id="3.40.30.10">
    <property type="entry name" value="Glutaredoxin"/>
    <property type="match status" value="1"/>
</dbReference>
<evidence type="ECO:0000256" key="2">
    <source>
        <dbReference type="ARBA" id="ARBA00023002"/>
    </source>
</evidence>
<keyword evidence="2" id="KW-0560">Oxidoreductase</keyword>
<protein>
    <submittedName>
        <fullName evidence="6">Outer membrane protein</fullName>
    </submittedName>
</protein>
<accession>A0ABQ3LF59</accession>
<dbReference type="InterPro" id="IPR001853">
    <property type="entry name" value="DSBA-like_thioredoxin_dom"/>
</dbReference>
<organism evidence="6 7">
    <name type="scientific">Sphingomonas glacialis</name>
    <dbReference type="NCBI Taxonomy" id="658225"/>
    <lineage>
        <taxon>Bacteria</taxon>
        <taxon>Pseudomonadati</taxon>
        <taxon>Pseudomonadota</taxon>
        <taxon>Alphaproteobacteria</taxon>
        <taxon>Sphingomonadales</taxon>
        <taxon>Sphingomonadaceae</taxon>
        <taxon>Sphingomonas</taxon>
    </lineage>
</organism>
<proteinExistence type="predicted"/>
<keyword evidence="4" id="KW-0676">Redox-active center</keyword>
<dbReference type="Pfam" id="PF01323">
    <property type="entry name" value="DSBA"/>
    <property type="match status" value="1"/>
</dbReference>
<evidence type="ECO:0000313" key="6">
    <source>
        <dbReference type="EMBL" id="GHH14215.1"/>
    </source>
</evidence>
<evidence type="ECO:0000313" key="7">
    <source>
        <dbReference type="Proteomes" id="UP000652430"/>
    </source>
</evidence>
<dbReference type="PROSITE" id="PS51352">
    <property type="entry name" value="THIOREDOXIN_2"/>
    <property type="match status" value="1"/>
</dbReference>
<dbReference type="CDD" id="cd03023">
    <property type="entry name" value="DsbA_Com1_like"/>
    <property type="match status" value="1"/>
</dbReference>
<evidence type="ECO:0000256" key="4">
    <source>
        <dbReference type="ARBA" id="ARBA00023284"/>
    </source>
</evidence>
<comment type="caution">
    <text evidence="6">The sequence shown here is derived from an EMBL/GenBank/DDBJ whole genome shotgun (WGS) entry which is preliminary data.</text>
</comment>
<dbReference type="RefSeq" id="WP_133186532.1">
    <property type="nucleotide sequence ID" value="NZ_BNAQ01000002.1"/>
</dbReference>
<evidence type="ECO:0000259" key="5">
    <source>
        <dbReference type="PROSITE" id="PS51352"/>
    </source>
</evidence>
<evidence type="ECO:0000256" key="1">
    <source>
        <dbReference type="ARBA" id="ARBA00022729"/>
    </source>
</evidence>
<dbReference type="EMBL" id="BNAQ01000002">
    <property type="protein sequence ID" value="GHH14215.1"/>
    <property type="molecule type" value="Genomic_DNA"/>
</dbReference>
<sequence>MRPAWNSITLALVAGLIGAAGFASLERLIPASGGERARVEGMVHDYLMAHPEILPAAMDALRDRGHAETIAANRSAIYTPVGSAWAGSTNPDVTVVEYFDYNCGYCRASLPTIAALLKSDPKIRIVYRDFPILAQSSIDAARMSLAAAEQGKFQAFHDALYAGGPVSTQSIAAAAKTAGVDAARAAAYAPRAEQEITSNATIARALGMTGTPSWVIGTKVVSSALPLEDLQKAVAEARAAGLK</sequence>
<dbReference type="InterPro" id="IPR041205">
    <property type="entry name" value="ScsC_N"/>
</dbReference>
<dbReference type="PROSITE" id="PS00194">
    <property type="entry name" value="THIOREDOXIN_1"/>
    <property type="match status" value="1"/>
</dbReference>
<dbReference type="InterPro" id="IPR013766">
    <property type="entry name" value="Thioredoxin_domain"/>
</dbReference>
<name>A0ABQ3LF59_9SPHN</name>
<evidence type="ECO:0000256" key="3">
    <source>
        <dbReference type="ARBA" id="ARBA00023157"/>
    </source>
</evidence>
<reference evidence="7" key="1">
    <citation type="journal article" date="2019" name="Int. J. Syst. Evol. Microbiol.">
        <title>The Global Catalogue of Microorganisms (GCM) 10K type strain sequencing project: providing services to taxonomists for standard genome sequencing and annotation.</title>
        <authorList>
            <consortium name="The Broad Institute Genomics Platform"/>
            <consortium name="The Broad Institute Genome Sequencing Center for Infectious Disease"/>
            <person name="Wu L."/>
            <person name="Ma J."/>
        </authorList>
    </citation>
    <scope>NUCLEOTIDE SEQUENCE [LARGE SCALE GENOMIC DNA]</scope>
    <source>
        <strain evidence="7">CGMCC 1.8957</strain>
    </source>
</reference>
<keyword evidence="7" id="KW-1185">Reference proteome</keyword>
<dbReference type="SUPFAM" id="SSF52833">
    <property type="entry name" value="Thioredoxin-like"/>
    <property type="match status" value="1"/>
</dbReference>
<dbReference type="InterPro" id="IPR017937">
    <property type="entry name" value="Thioredoxin_CS"/>
</dbReference>
<keyword evidence="1" id="KW-0732">Signal</keyword>
<keyword evidence="3" id="KW-1015">Disulfide bond</keyword>
<dbReference type="InterPro" id="IPR036249">
    <property type="entry name" value="Thioredoxin-like_sf"/>
</dbReference>
<dbReference type="Pfam" id="PF18312">
    <property type="entry name" value="ScsC_N"/>
    <property type="match status" value="1"/>
</dbReference>